<keyword evidence="8" id="KW-1185">Reference proteome</keyword>
<evidence type="ECO:0000256" key="2">
    <source>
        <dbReference type="ARBA" id="ARBA00022692"/>
    </source>
</evidence>
<keyword evidence="6" id="KW-0813">Transport</keyword>
<evidence type="ECO:0000256" key="1">
    <source>
        <dbReference type="ARBA" id="ARBA00006921"/>
    </source>
</evidence>
<keyword evidence="6" id="KW-0186">Copper</keyword>
<evidence type="ECO:0000256" key="4">
    <source>
        <dbReference type="ARBA" id="ARBA00022989"/>
    </source>
</evidence>
<accession>A0AAN9J920</accession>
<dbReference type="EMBL" id="JAYKXN010000004">
    <property type="protein sequence ID" value="KAK7294597.1"/>
    <property type="molecule type" value="Genomic_DNA"/>
</dbReference>
<name>A0AAN9J920_CLITE</name>
<protein>
    <recommendedName>
        <fullName evidence="6">Copper transport protein</fullName>
    </recommendedName>
</protein>
<sequence>MEGMGDKPMYMPPCDMMQMQMSFYWGKDAIVLFSSWPNHSLGMYIVALMFVFFLAMVSEVLHNQPLIKRGTSPLFGGLILASVHLFRISFIYLVMLAVMSFNVGIFIAAVLGHFFGFFFAKSRALAMGNRELDKGSSSITTNV</sequence>
<comment type="subcellular location">
    <subcellularLocation>
        <location evidence="6">Membrane</location>
        <topology evidence="6">Multi-pass membrane protein</topology>
    </subcellularLocation>
</comment>
<dbReference type="GO" id="GO:0005886">
    <property type="term" value="C:plasma membrane"/>
    <property type="evidence" value="ECO:0007669"/>
    <property type="project" value="TreeGrafter"/>
</dbReference>
<keyword evidence="2 6" id="KW-0812">Transmembrane</keyword>
<feature type="transmembrane region" description="Helical" evidence="6">
    <location>
        <begin position="41"/>
        <end position="62"/>
    </location>
</feature>
<dbReference type="AlphaFoldDB" id="A0AAN9J920"/>
<evidence type="ECO:0000256" key="5">
    <source>
        <dbReference type="ARBA" id="ARBA00023136"/>
    </source>
</evidence>
<evidence type="ECO:0000256" key="6">
    <source>
        <dbReference type="RuleBase" id="RU367022"/>
    </source>
</evidence>
<keyword evidence="6" id="KW-0406">Ion transport</keyword>
<feature type="transmembrane region" description="Helical" evidence="6">
    <location>
        <begin position="74"/>
        <end position="95"/>
    </location>
</feature>
<keyword evidence="3 6" id="KW-0187">Copper transport</keyword>
<dbReference type="Pfam" id="PF04145">
    <property type="entry name" value="Ctr"/>
    <property type="match status" value="2"/>
</dbReference>
<dbReference type="PANTHER" id="PTHR12483">
    <property type="entry name" value="SOLUTE CARRIER FAMILY 31 COPPER TRANSPORTERS"/>
    <property type="match status" value="1"/>
</dbReference>
<gene>
    <name evidence="7" type="ORF">RJT34_17486</name>
</gene>
<feature type="transmembrane region" description="Helical" evidence="6">
    <location>
        <begin position="101"/>
        <end position="120"/>
    </location>
</feature>
<proteinExistence type="inferred from homology"/>
<comment type="caution">
    <text evidence="7">The sequence shown here is derived from an EMBL/GenBank/DDBJ whole genome shotgun (WGS) entry which is preliminary data.</text>
</comment>
<organism evidence="7 8">
    <name type="scientific">Clitoria ternatea</name>
    <name type="common">Butterfly pea</name>
    <dbReference type="NCBI Taxonomy" id="43366"/>
    <lineage>
        <taxon>Eukaryota</taxon>
        <taxon>Viridiplantae</taxon>
        <taxon>Streptophyta</taxon>
        <taxon>Embryophyta</taxon>
        <taxon>Tracheophyta</taxon>
        <taxon>Spermatophyta</taxon>
        <taxon>Magnoliopsida</taxon>
        <taxon>eudicotyledons</taxon>
        <taxon>Gunneridae</taxon>
        <taxon>Pentapetalae</taxon>
        <taxon>rosids</taxon>
        <taxon>fabids</taxon>
        <taxon>Fabales</taxon>
        <taxon>Fabaceae</taxon>
        <taxon>Papilionoideae</taxon>
        <taxon>50 kb inversion clade</taxon>
        <taxon>NPAAA clade</taxon>
        <taxon>indigoferoid/millettioid clade</taxon>
        <taxon>Phaseoleae</taxon>
        <taxon>Clitoria</taxon>
    </lineage>
</organism>
<keyword evidence="4 6" id="KW-1133">Transmembrane helix</keyword>
<evidence type="ECO:0000313" key="7">
    <source>
        <dbReference type="EMBL" id="KAK7294597.1"/>
    </source>
</evidence>
<evidence type="ECO:0000256" key="3">
    <source>
        <dbReference type="ARBA" id="ARBA00022796"/>
    </source>
</evidence>
<dbReference type="InterPro" id="IPR007274">
    <property type="entry name" value="Cop_transporter"/>
</dbReference>
<comment type="similarity">
    <text evidence="1 6">Belongs to the copper transporter (Ctr) (TC 1.A.56) family. SLC31A subfamily.</text>
</comment>
<reference evidence="7 8" key="1">
    <citation type="submission" date="2024-01" db="EMBL/GenBank/DDBJ databases">
        <title>The genomes of 5 underutilized Papilionoideae crops provide insights into root nodulation and disease resistance.</title>
        <authorList>
            <person name="Yuan L."/>
        </authorList>
    </citation>
    <scope>NUCLEOTIDE SEQUENCE [LARGE SCALE GENOMIC DNA]</scope>
    <source>
        <strain evidence="7">LY-2023</strain>
        <tissue evidence="7">Leaf</tissue>
    </source>
</reference>
<keyword evidence="5 6" id="KW-0472">Membrane</keyword>
<evidence type="ECO:0000313" key="8">
    <source>
        <dbReference type="Proteomes" id="UP001359559"/>
    </source>
</evidence>
<dbReference type="GO" id="GO:0005375">
    <property type="term" value="F:copper ion transmembrane transporter activity"/>
    <property type="evidence" value="ECO:0007669"/>
    <property type="project" value="UniProtKB-UniRule"/>
</dbReference>
<dbReference type="Proteomes" id="UP001359559">
    <property type="component" value="Unassembled WGS sequence"/>
</dbReference>
<dbReference type="PANTHER" id="PTHR12483:SF85">
    <property type="entry name" value="COPPER TRANSPORT PROTEIN"/>
    <property type="match status" value="1"/>
</dbReference>